<dbReference type="AlphaFoldDB" id="A0AAV8ZYL4"/>
<organism evidence="2 3">
    <name type="scientific">Acorus gramineus</name>
    <name type="common">Dwarf sweet flag</name>
    <dbReference type="NCBI Taxonomy" id="55184"/>
    <lineage>
        <taxon>Eukaryota</taxon>
        <taxon>Viridiplantae</taxon>
        <taxon>Streptophyta</taxon>
        <taxon>Embryophyta</taxon>
        <taxon>Tracheophyta</taxon>
        <taxon>Spermatophyta</taxon>
        <taxon>Magnoliopsida</taxon>
        <taxon>Liliopsida</taxon>
        <taxon>Acoraceae</taxon>
        <taxon>Acorus</taxon>
    </lineage>
</organism>
<sequence length="72" mass="8381">MTHSKIPKHPYVYILRPHNIHCSTKMSVTEREKRGNVTSSMAREEIWRGGGGMVVEDGRVRRSEEENEEEEI</sequence>
<reference evidence="2" key="1">
    <citation type="journal article" date="2023" name="Nat. Commun.">
        <title>Diploid and tetraploid genomes of Acorus and the evolution of monocots.</title>
        <authorList>
            <person name="Ma L."/>
            <person name="Liu K.W."/>
            <person name="Li Z."/>
            <person name="Hsiao Y.Y."/>
            <person name="Qi Y."/>
            <person name="Fu T."/>
            <person name="Tang G.D."/>
            <person name="Zhang D."/>
            <person name="Sun W.H."/>
            <person name="Liu D.K."/>
            <person name="Li Y."/>
            <person name="Chen G.Z."/>
            <person name="Liu X.D."/>
            <person name="Liao X.Y."/>
            <person name="Jiang Y.T."/>
            <person name="Yu X."/>
            <person name="Hao Y."/>
            <person name="Huang J."/>
            <person name="Zhao X.W."/>
            <person name="Ke S."/>
            <person name="Chen Y.Y."/>
            <person name="Wu W.L."/>
            <person name="Hsu J.L."/>
            <person name="Lin Y.F."/>
            <person name="Huang M.D."/>
            <person name="Li C.Y."/>
            <person name="Huang L."/>
            <person name="Wang Z.W."/>
            <person name="Zhao X."/>
            <person name="Zhong W.Y."/>
            <person name="Peng D.H."/>
            <person name="Ahmad S."/>
            <person name="Lan S."/>
            <person name="Zhang J.S."/>
            <person name="Tsai W.C."/>
            <person name="Van de Peer Y."/>
            <person name="Liu Z.J."/>
        </authorList>
    </citation>
    <scope>NUCLEOTIDE SEQUENCE</scope>
    <source>
        <strain evidence="2">SCP</strain>
    </source>
</reference>
<name>A0AAV8ZYL4_ACOGR</name>
<feature type="region of interest" description="Disordered" evidence="1">
    <location>
        <begin position="26"/>
        <end position="51"/>
    </location>
</feature>
<evidence type="ECO:0000313" key="2">
    <source>
        <dbReference type="EMBL" id="KAK1258187.1"/>
    </source>
</evidence>
<keyword evidence="3" id="KW-1185">Reference proteome</keyword>
<reference evidence="2" key="2">
    <citation type="submission" date="2023-06" db="EMBL/GenBank/DDBJ databases">
        <authorList>
            <person name="Ma L."/>
            <person name="Liu K.-W."/>
            <person name="Li Z."/>
            <person name="Hsiao Y.-Y."/>
            <person name="Qi Y."/>
            <person name="Fu T."/>
            <person name="Tang G."/>
            <person name="Zhang D."/>
            <person name="Sun W.-H."/>
            <person name="Liu D.-K."/>
            <person name="Li Y."/>
            <person name="Chen G.-Z."/>
            <person name="Liu X.-D."/>
            <person name="Liao X.-Y."/>
            <person name="Jiang Y.-T."/>
            <person name="Yu X."/>
            <person name="Hao Y."/>
            <person name="Huang J."/>
            <person name="Zhao X.-W."/>
            <person name="Ke S."/>
            <person name="Chen Y.-Y."/>
            <person name="Wu W.-L."/>
            <person name="Hsu J.-L."/>
            <person name="Lin Y.-F."/>
            <person name="Huang M.-D."/>
            <person name="Li C.-Y."/>
            <person name="Huang L."/>
            <person name="Wang Z.-W."/>
            <person name="Zhao X."/>
            <person name="Zhong W.-Y."/>
            <person name="Peng D.-H."/>
            <person name="Ahmad S."/>
            <person name="Lan S."/>
            <person name="Zhang J.-S."/>
            <person name="Tsai W.-C."/>
            <person name="Van De Peer Y."/>
            <person name="Liu Z.-J."/>
        </authorList>
    </citation>
    <scope>NUCLEOTIDE SEQUENCE</scope>
    <source>
        <strain evidence="2">SCP</strain>
        <tissue evidence="2">Leaves</tissue>
    </source>
</reference>
<dbReference type="Proteomes" id="UP001179952">
    <property type="component" value="Unassembled WGS sequence"/>
</dbReference>
<accession>A0AAV8ZYL4</accession>
<proteinExistence type="predicted"/>
<comment type="caution">
    <text evidence="2">The sequence shown here is derived from an EMBL/GenBank/DDBJ whole genome shotgun (WGS) entry which is preliminary data.</text>
</comment>
<gene>
    <name evidence="2" type="ORF">QJS04_geneDACA024460</name>
</gene>
<protein>
    <submittedName>
        <fullName evidence="2">Uncharacterized protein</fullName>
    </submittedName>
</protein>
<evidence type="ECO:0000313" key="3">
    <source>
        <dbReference type="Proteomes" id="UP001179952"/>
    </source>
</evidence>
<evidence type="ECO:0000256" key="1">
    <source>
        <dbReference type="SAM" id="MobiDB-lite"/>
    </source>
</evidence>
<dbReference type="EMBL" id="JAUJYN010000024">
    <property type="protein sequence ID" value="KAK1258187.1"/>
    <property type="molecule type" value="Genomic_DNA"/>
</dbReference>